<feature type="compositionally biased region" description="Basic and acidic residues" evidence="1">
    <location>
        <begin position="77"/>
        <end position="88"/>
    </location>
</feature>
<evidence type="ECO:0000313" key="3">
    <source>
        <dbReference type="Proteomes" id="UP000087171"/>
    </source>
</evidence>
<dbReference type="GO" id="GO:0046872">
    <property type="term" value="F:metal ion binding"/>
    <property type="evidence" value="ECO:0007669"/>
    <property type="project" value="InterPro"/>
</dbReference>
<reference evidence="4" key="2">
    <citation type="submission" date="2025-08" db="UniProtKB">
        <authorList>
            <consortium name="RefSeq"/>
        </authorList>
    </citation>
    <scope>IDENTIFICATION</scope>
    <source>
        <tissue evidence="4">Etiolated seedlings</tissue>
    </source>
</reference>
<dbReference type="CDD" id="cd00371">
    <property type="entry name" value="HMA"/>
    <property type="match status" value="1"/>
</dbReference>
<organism evidence="3 4">
    <name type="scientific">Cicer arietinum</name>
    <name type="common">Chickpea</name>
    <name type="synonym">Garbanzo</name>
    <dbReference type="NCBI Taxonomy" id="3827"/>
    <lineage>
        <taxon>Eukaryota</taxon>
        <taxon>Viridiplantae</taxon>
        <taxon>Streptophyta</taxon>
        <taxon>Embryophyta</taxon>
        <taxon>Tracheophyta</taxon>
        <taxon>Spermatophyta</taxon>
        <taxon>Magnoliopsida</taxon>
        <taxon>eudicotyledons</taxon>
        <taxon>Gunneridae</taxon>
        <taxon>Pentapetalae</taxon>
        <taxon>rosids</taxon>
        <taxon>fabids</taxon>
        <taxon>Fabales</taxon>
        <taxon>Fabaceae</taxon>
        <taxon>Papilionoideae</taxon>
        <taxon>50 kb inversion clade</taxon>
        <taxon>NPAAA clade</taxon>
        <taxon>Hologalegina</taxon>
        <taxon>IRL clade</taxon>
        <taxon>Cicereae</taxon>
        <taxon>Cicer</taxon>
    </lineage>
</organism>
<dbReference type="PANTHER" id="PTHR46119">
    <property type="entry name" value="OS08G0405700 PROTEIN"/>
    <property type="match status" value="1"/>
</dbReference>
<gene>
    <name evidence="4" type="primary">LOC101512232</name>
</gene>
<dbReference type="Proteomes" id="UP000087171">
    <property type="component" value="Chromosome Ca6"/>
</dbReference>
<evidence type="ECO:0000259" key="2">
    <source>
        <dbReference type="PROSITE" id="PS50846"/>
    </source>
</evidence>
<accession>A0A1S2YJW4</accession>
<evidence type="ECO:0000256" key="1">
    <source>
        <dbReference type="SAM" id="MobiDB-lite"/>
    </source>
</evidence>
<dbReference type="PANTHER" id="PTHR46119:SF12">
    <property type="entry name" value="PROTEIN SODIUM POTASSIUM ROOT DEFECTIVE 3"/>
    <property type="match status" value="1"/>
</dbReference>
<sequence length="228" mass="25985">MKRMDMFCSSPASTEVIHQSSIMLRRSRSTKSYYEHERRKNQLHRAPCSSQLLLPINPKPYFEKHRKSSADKQVNNDTRRKSSVHVKDLSSNYPSVADSSRRYLLDDKPFIDWVSESNKMVSKLDDKTMSMDMKRKDSHALVKFSSSPLSSKDQVVVLRVSLHCRACEGKVRKHISKMEGVTSFSIEMETKKVTIVGNVTPSSVLESVSKVKSAQLWSSPTLSSSYFT</sequence>
<dbReference type="KEGG" id="cam:101512232"/>
<dbReference type="RefSeq" id="XP_004505903.1">
    <property type="nucleotide sequence ID" value="XM_004505846.3"/>
</dbReference>
<reference evidence="3" key="1">
    <citation type="journal article" date="2013" name="Nat. Biotechnol.">
        <title>Draft genome sequence of chickpea (Cicer arietinum) provides a resource for trait improvement.</title>
        <authorList>
            <person name="Varshney R.K."/>
            <person name="Song C."/>
            <person name="Saxena R.K."/>
            <person name="Azam S."/>
            <person name="Yu S."/>
            <person name="Sharpe A.G."/>
            <person name="Cannon S."/>
            <person name="Baek J."/>
            <person name="Rosen B.D."/>
            <person name="Tar'an B."/>
            <person name="Millan T."/>
            <person name="Zhang X."/>
            <person name="Ramsay L.D."/>
            <person name="Iwata A."/>
            <person name="Wang Y."/>
            <person name="Nelson W."/>
            <person name="Farmer A.D."/>
            <person name="Gaur P.M."/>
            <person name="Soderlund C."/>
            <person name="Penmetsa R.V."/>
            <person name="Xu C."/>
            <person name="Bharti A.K."/>
            <person name="He W."/>
            <person name="Winter P."/>
            <person name="Zhao S."/>
            <person name="Hane J.K."/>
            <person name="Carrasquilla-Garcia N."/>
            <person name="Condie J.A."/>
            <person name="Upadhyaya H.D."/>
            <person name="Luo M.C."/>
            <person name="Thudi M."/>
            <person name="Gowda C.L."/>
            <person name="Singh N.P."/>
            <person name="Lichtenzveig J."/>
            <person name="Gali K.K."/>
            <person name="Rubio J."/>
            <person name="Nadarajan N."/>
            <person name="Dolezel J."/>
            <person name="Bansal K.C."/>
            <person name="Xu X."/>
            <person name="Edwards D."/>
            <person name="Zhang G."/>
            <person name="Kahl G."/>
            <person name="Gil J."/>
            <person name="Singh K.B."/>
            <person name="Datta S.K."/>
            <person name="Jackson S.A."/>
            <person name="Wang J."/>
            <person name="Cook D.R."/>
        </authorList>
    </citation>
    <scope>NUCLEOTIDE SEQUENCE [LARGE SCALE GENOMIC DNA]</scope>
    <source>
        <strain evidence="3">cv. CDC Frontier</strain>
    </source>
</reference>
<dbReference type="AlphaFoldDB" id="A0A1S2YJW4"/>
<dbReference type="InterPro" id="IPR044526">
    <property type="entry name" value="NAKR1-3"/>
</dbReference>
<evidence type="ECO:0000313" key="4">
    <source>
        <dbReference type="RefSeq" id="XP_004505903.1"/>
    </source>
</evidence>
<dbReference type="STRING" id="3827.A0A1S2YJW4"/>
<feature type="region of interest" description="Disordered" evidence="1">
    <location>
        <begin position="62"/>
        <end position="90"/>
    </location>
</feature>
<protein>
    <submittedName>
        <fullName evidence="4">Protein SODIUM POTASSIUM ROOT DEFECTIVE 2</fullName>
    </submittedName>
</protein>
<proteinExistence type="predicted"/>
<dbReference type="eggNOG" id="KOG1603">
    <property type="taxonomic scope" value="Eukaryota"/>
</dbReference>
<dbReference type="InterPro" id="IPR006121">
    <property type="entry name" value="HMA_dom"/>
</dbReference>
<dbReference type="GeneID" id="101512232"/>
<feature type="domain" description="HMA" evidence="2">
    <location>
        <begin position="153"/>
        <end position="219"/>
    </location>
</feature>
<dbReference type="OrthoDB" id="689350at2759"/>
<name>A0A1S2YJW4_CICAR</name>
<keyword evidence="3" id="KW-1185">Reference proteome</keyword>
<dbReference type="InterPro" id="IPR036163">
    <property type="entry name" value="HMA_dom_sf"/>
</dbReference>
<dbReference type="PaxDb" id="3827-XP_004505903.1"/>
<dbReference type="Gene3D" id="3.30.70.100">
    <property type="match status" value="1"/>
</dbReference>
<dbReference type="SUPFAM" id="SSF55008">
    <property type="entry name" value="HMA, heavy metal-associated domain"/>
    <property type="match status" value="1"/>
</dbReference>
<dbReference type="Pfam" id="PF00403">
    <property type="entry name" value="HMA"/>
    <property type="match status" value="1"/>
</dbReference>
<dbReference type="PROSITE" id="PS50846">
    <property type="entry name" value="HMA_2"/>
    <property type="match status" value="1"/>
</dbReference>